<comment type="caution">
    <text evidence="1">The sequence shown here is derived from an EMBL/GenBank/DDBJ whole genome shotgun (WGS) entry which is preliminary data.</text>
</comment>
<organism evidence="1 2">
    <name type="scientific">Clarias magur</name>
    <name type="common">Asian catfish</name>
    <name type="synonym">Macropteronotus magur</name>
    <dbReference type="NCBI Taxonomy" id="1594786"/>
    <lineage>
        <taxon>Eukaryota</taxon>
        <taxon>Metazoa</taxon>
        <taxon>Chordata</taxon>
        <taxon>Craniata</taxon>
        <taxon>Vertebrata</taxon>
        <taxon>Euteleostomi</taxon>
        <taxon>Actinopterygii</taxon>
        <taxon>Neopterygii</taxon>
        <taxon>Teleostei</taxon>
        <taxon>Ostariophysi</taxon>
        <taxon>Siluriformes</taxon>
        <taxon>Clariidae</taxon>
        <taxon>Clarias</taxon>
    </lineage>
</organism>
<evidence type="ECO:0000313" key="1">
    <source>
        <dbReference type="EMBL" id="KAF5908386.1"/>
    </source>
</evidence>
<dbReference type="Proteomes" id="UP000727407">
    <property type="component" value="Unassembled WGS sequence"/>
</dbReference>
<accession>A0A8J4XAP6</accession>
<reference evidence="1" key="1">
    <citation type="submission" date="2020-07" db="EMBL/GenBank/DDBJ databases">
        <title>Clarias magur genome sequencing, assembly and annotation.</title>
        <authorList>
            <person name="Kushwaha B."/>
            <person name="Kumar R."/>
            <person name="Das P."/>
            <person name="Joshi C.G."/>
            <person name="Kumar D."/>
            <person name="Nagpure N.S."/>
            <person name="Pandey M."/>
            <person name="Agarwal S."/>
            <person name="Srivastava S."/>
            <person name="Singh M."/>
            <person name="Sahoo L."/>
            <person name="Jayasankar P."/>
            <person name="Meher P.K."/>
            <person name="Koringa P.G."/>
            <person name="Iquebal M.A."/>
            <person name="Das S.P."/>
            <person name="Bit A."/>
            <person name="Patnaik S."/>
            <person name="Patel N."/>
            <person name="Shah T.M."/>
            <person name="Hinsu A."/>
            <person name="Jena J.K."/>
        </authorList>
    </citation>
    <scope>NUCLEOTIDE SEQUENCE</scope>
    <source>
        <strain evidence="1">CIFAMagur01</strain>
        <tissue evidence="1">Testis</tissue>
    </source>
</reference>
<gene>
    <name evidence="1" type="primary">arhgap42</name>
    <name evidence="1" type="ORF">DAT39_001850</name>
</gene>
<proteinExistence type="predicted"/>
<dbReference type="EMBL" id="QNUK01000013">
    <property type="protein sequence ID" value="KAF5908386.1"/>
    <property type="molecule type" value="Genomic_DNA"/>
</dbReference>
<protein>
    <submittedName>
        <fullName evidence="1">DNA replication complex GINS protein PSF1</fullName>
    </submittedName>
</protein>
<name>A0A8J4XAP6_CLAMG</name>
<evidence type="ECO:0000313" key="2">
    <source>
        <dbReference type="Proteomes" id="UP000727407"/>
    </source>
</evidence>
<dbReference type="AlphaFoldDB" id="A0A8J4XAP6"/>
<sequence>MQRRFTCFFCVLETQKSTPNPDLDPKIKCLFLICNLNAQMPRRDLLSYHSSNRISMICCM</sequence>
<keyword evidence="2" id="KW-1185">Reference proteome</keyword>
<feature type="non-terminal residue" evidence="1">
    <location>
        <position position="60"/>
    </location>
</feature>